<protein>
    <submittedName>
        <fullName evidence="2">Peptidoglycan-binding protein LysM</fullName>
    </submittedName>
</protein>
<dbReference type="SUPFAM" id="SSF54106">
    <property type="entry name" value="LysM domain"/>
    <property type="match status" value="1"/>
</dbReference>
<gene>
    <name evidence="2" type="ORF">BLEM_0221</name>
</gene>
<evidence type="ECO:0000259" key="1">
    <source>
        <dbReference type="PROSITE" id="PS51782"/>
    </source>
</evidence>
<organism evidence="2 3">
    <name type="scientific">Bifidobacterium lemurum</name>
    <dbReference type="NCBI Taxonomy" id="1603886"/>
    <lineage>
        <taxon>Bacteria</taxon>
        <taxon>Bacillati</taxon>
        <taxon>Actinomycetota</taxon>
        <taxon>Actinomycetes</taxon>
        <taxon>Bifidobacteriales</taxon>
        <taxon>Bifidobacteriaceae</taxon>
        <taxon>Bifidobacterium</taxon>
    </lineage>
</organism>
<dbReference type="PROSITE" id="PS51782">
    <property type="entry name" value="LYSM"/>
    <property type="match status" value="1"/>
</dbReference>
<dbReference type="Pfam" id="PF01476">
    <property type="entry name" value="LysM"/>
    <property type="match status" value="1"/>
</dbReference>
<dbReference type="EMBL" id="MWWX01000001">
    <property type="protein sequence ID" value="OZG63518.1"/>
    <property type="molecule type" value="Genomic_DNA"/>
</dbReference>
<sequence>MAGTAVMMDKGVMRGSAARSHGTMRLTARGKLVVALLAAALTWAGISVISPVPAHSESGATAVSSYIVRPGDTLWSYASSITPAGQDVSNTVDELIELNDLESGALQAGQRIVVPQR</sequence>
<dbReference type="SMART" id="SM00257">
    <property type="entry name" value="LysM"/>
    <property type="match status" value="1"/>
</dbReference>
<reference evidence="2 3" key="1">
    <citation type="journal article" date="2017" name="BMC Genomics">
        <title>Comparative genomic and phylogenomic analyses of the Bifidobacteriaceae family.</title>
        <authorList>
            <person name="Lugli G.A."/>
            <person name="Milani C."/>
            <person name="Turroni F."/>
            <person name="Duranti S."/>
            <person name="Mancabelli L."/>
            <person name="Mangifesta M."/>
            <person name="Ferrario C."/>
            <person name="Modesto M."/>
            <person name="Mattarelli P."/>
            <person name="Jiri K."/>
            <person name="van Sinderen D."/>
            <person name="Ventura M."/>
        </authorList>
    </citation>
    <scope>NUCLEOTIDE SEQUENCE [LARGE SCALE GENOMIC DNA]</scope>
    <source>
        <strain evidence="2 3">DSM 28807</strain>
    </source>
</reference>
<comment type="caution">
    <text evidence="2">The sequence shown here is derived from an EMBL/GenBank/DDBJ whole genome shotgun (WGS) entry which is preliminary data.</text>
</comment>
<dbReference type="RefSeq" id="WP_072725127.1">
    <property type="nucleotide sequence ID" value="NZ_BDIS01000013.1"/>
</dbReference>
<keyword evidence="3" id="KW-1185">Reference proteome</keyword>
<dbReference type="InterPro" id="IPR018392">
    <property type="entry name" value="LysM"/>
</dbReference>
<dbReference type="Gene3D" id="3.10.350.10">
    <property type="entry name" value="LysM domain"/>
    <property type="match status" value="1"/>
</dbReference>
<evidence type="ECO:0000313" key="3">
    <source>
        <dbReference type="Proteomes" id="UP000216352"/>
    </source>
</evidence>
<accession>A0A261FWM3</accession>
<dbReference type="InterPro" id="IPR036779">
    <property type="entry name" value="LysM_dom_sf"/>
</dbReference>
<feature type="domain" description="LysM" evidence="1">
    <location>
        <begin position="64"/>
        <end position="114"/>
    </location>
</feature>
<proteinExistence type="predicted"/>
<dbReference type="STRING" id="1603886.GCA_001895165_01004"/>
<dbReference type="CDD" id="cd00118">
    <property type="entry name" value="LysM"/>
    <property type="match status" value="1"/>
</dbReference>
<name>A0A261FWM3_9BIFI</name>
<evidence type="ECO:0000313" key="2">
    <source>
        <dbReference type="EMBL" id="OZG63518.1"/>
    </source>
</evidence>
<dbReference type="Proteomes" id="UP000216352">
    <property type="component" value="Unassembled WGS sequence"/>
</dbReference>
<dbReference type="AlphaFoldDB" id="A0A261FWM3"/>